<dbReference type="InterPro" id="IPR028973">
    <property type="entry name" value="PhnB-like"/>
</dbReference>
<protein>
    <submittedName>
        <fullName evidence="2">Glyoxalase</fullName>
    </submittedName>
</protein>
<evidence type="ECO:0000313" key="3">
    <source>
        <dbReference type="Proteomes" id="UP000019754"/>
    </source>
</evidence>
<gene>
    <name evidence="2" type="ORF">D641_0109540</name>
</gene>
<dbReference type="Proteomes" id="UP000019754">
    <property type="component" value="Unassembled WGS sequence"/>
</dbReference>
<dbReference type="PANTHER" id="PTHR33990">
    <property type="entry name" value="PROTEIN YJDN-RELATED"/>
    <property type="match status" value="1"/>
</dbReference>
<sequence>MSFSTPYITFPGNAEEVFRYYEEVFGGTLHLLTYDSMPEMAGIPFVPPPNAVAHAQLLGGDLVLAGGDGFEEPGKELSQDLSDEVYAILLNLDTVERAHEIIEKVTSTGGSVAMPFEQAPWGDHYGQVKDRYGVLFHLNVEGDHSLNEGTTG</sequence>
<proteinExistence type="predicted"/>
<dbReference type="HOGENOM" id="CLU_046006_17_2_11"/>
<reference evidence="2 3" key="1">
    <citation type="journal article" date="2013" name="Genome Announc.">
        <title>Draft genome sequence of an Actinobacterium, Brachybacterium muris strain UCD-AY4.</title>
        <authorList>
            <person name="Lo J.R."/>
            <person name="Lang J.M."/>
            <person name="Darling A.E."/>
            <person name="Eisen J.A."/>
            <person name="Coil D.A."/>
        </authorList>
    </citation>
    <scope>NUCLEOTIDE SEQUENCE [LARGE SCALE GENOMIC DNA]</scope>
    <source>
        <strain evidence="2 3">UCD-AY4</strain>
    </source>
</reference>
<dbReference type="RefSeq" id="WP_017823434.1">
    <property type="nucleotide sequence ID" value="NZ_AORC01000010.1"/>
</dbReference>
<feature type="domain" description="Glyoxalase/fosfomycin resistance/dioxygenase" evidence="1">
    <location>
        <begin position="12"/>
        <end position="137"/>
    </location>
</feature>
<evidence type="ECO:0000313" key="2">
    <source>
        <dbReference type="EMBL" id="EYT49183.1"/>
    </source>
</evidence>
<dbReference type="EMBL" id="AORC01000010">
    <property type="protein sequence ID" value="EYT49183.1"/>
    <property type="molecule type" value="Genomic_DNA"/>
</dbReference>
<dbReference type="InterPro" id="IPR029068">
    <property type="entry name" value="Glyas_Bleomycin-R_OHBP_Dase"/>
</dbReference>
<comment type="caution">
    <text evidence="2">The sequence shown here is derived from an EMBL/GenBank/DDBJ whole genome shotgun (WGS) entry which is preliminary data.</text>
</comment>
<dbReference type="CDD" id="cd06588">
    <property type="entry name" value="PhnB_like"/>
    <property type="match status" value="1"/>
</dbReference>
<accession>A0A022L080</accession>
<organism evidence="2 3">
    <name type="scientific">Brachybacterium muris UCD-AY4</name>
    <dbReference type="NCBI Taxonomy" id="1249481"/>
    <lineage>
        <taxon>Bacteria</taxon>
        <taxon>Bacillati</taxon>
        <taxon>Actinomycetota</taxon>
        <taxon>Actinomycetes</taxon>
        <taxon>Micrococcales</taxon>
        <taxon>Dermabacteraceae</taxon>
        <taxon>Brachybacterium</taxon>
    </lineage>
</organism>
<dbReference type="STRING" id="1249481.D641_0109540"/>
<dbReference type="Gene3D" id="3.10.180.10">
    <property type="entry name" value="2,3-Dihydroxybiphenyl 1,2-Dioxygenase, domain 1"/>
    <property type="match status" value="1"/>
</dbReference>
<dbReference type="OrthoDB" id="9795306at2"/>
<dbReference type="PANTHER" id="PTHR33990:SF1">
    <property type="entry name" value="PROTEIN YJDN"/>
    <property type="match status" value="1"/>
</dbReference>
<dbReference type="InterPro" id="IPR004360">
    <property type="entry name" value="Glyas_Fos-R_dOase_dom"/>
</dbReference>
<dbReference type="Pfam" id="PF00903">
    <property type="entry name" value="Glyoxalase"/>
    <property type="match status" value="1"/>
</dbReference>
<keyword evidence="3" id="KW-1185">Reference proteome</keyword>
<evidence type="ECO:0000259" key="1">
    <source>
        <dbReference type="Pfam" id="PF00903"/>
    </source>
</evidence>
<dbReference type="AlphaFoldDB" id="A0A022L080"/>
<dbReference type="SUPFAM" id="SSF54593">
    <property type="entry name" value="Glyoxalase/Bleomycin resistance protein/Dihydroxybiphenyl dioxygenase"/>
    <property type="match status" value="1"/>
</dbReference>
<name>A0A022L080_9MICO</name>